<feature type="compositionally biased region" description="Basic and acidic residues" evidence="6">
    <location>
        <begin position="1"/>
        <end position="20"/>
    </location>
</feature>
<evidence type="ECO:0000256" key="3">
    <source>
        <dbReference type="ARBA" id="ARBA00022737"/>
    </source>
</evidence>
<dbReference type="Pfam" id="PF00514">
    <property type="entry name" value="Arm"/>
    <property type="match status" value="2"/>
</dbReference>
<evidence type="ECO:0000256" key="6">
    <source>
        <dbReference type="SAM" id="MobiDB-lite"/>
    </source>
</evidence>
<dbReference type="InterPro" id="IPR011989">
    <property type="entry name" value="ARM-like"/>
</dbReference>
<evidence type="ECO:0000259" key="7">
    <source>
        <dbReference type="PROSITE" id="PS51214"/>
    </source>
</evidence>
<feature type="region of interest" description="Disordered" evidence="6">
    <location>
        <begin position="500"/>
        <end position="525"/>
    </location>
</feature>
<dbReference type="PANTHER" id="PTHR23316">
    <property type="entry name" value="IMPORTIN ALPHA"/>
    <property type="match status" value="1"/>
</dbReference>
<keyword evidence="2 5" id="KW-0813">Transport</keyword>
<proteinExistence type="inferred from homology"/>
<dbReference type="InterPro" id="IPR002652">
    <property type="entry name" value="Importin-a_IBB"/>
</dbReference>
<dbReference type="AlphaFoldDB" id="A0A914P6U5"/>
<dbReference type="Pfam" id="PF16186">
    <property type="entry name" value="Arm_3"/>
    <property type="match status" value="1"/>
</dbReference>
<dbReference type="GO" id="GO:0005737">
    <property type="term" value="C:cytoplasm"/>
    <property type="evidence" value="ECO:0007669"/>
    <property type="project" value="InterPro"/>
</dbReference>
<evidence type="ECO:0000313" key="8">
    <source>
        <dbReference type="Proteomes" id="UP000887578"/>
    </source>
</evidence>
<dbReference type="SUPFAM" id="SSF48371">
    <property type="entry name" value="ARM repeat"/>
    <property type="match status" value="1"/>
</dbReference>
<dbReference type="InterPro" id="IPR036975">
    <property type="entry name" value="Importin-a_IBB_sf"/>
</dbReference>
<dbReference type="Pfam" id="PF01749">
    <property type="entry name" value="IBB"/>
    <property type="match status" value="1"/>
</dbReference>
<feature type="region of interest" description="Disordered" evidence="6">
    <location>
        <begin position="1"/>
        <end position="40"/>
    </location>
</feature>
<dbReference type="PROSITE" id="PS51214">
    <property type="entry name" value="IBB"/>
    <property type="match status" value="1"/>
</dbReference>
<protein>
    <recommendedName>
        <fullName evidence="5">Importin subunit alpha</fullName>
    </recommendedName>
</protein>
<dbReference type="PIRSF" id="PIRSF005673">
    <property type="entry name" value="Importin_alpha"/>
    <property type="match status" value="1"/>
</dbReference>
<sequence>MAEEHAQMYKNVGKAEQESSRRRRVETTVQLRREKRGNELNKRRNIDETAEYESEVSDYEKDKVQFQYTLADIRKVLTENPSIEDLRNVFTFLRKQLSRPKDVPINEIVREGLVQALVQGLAVNDSKVQYEAAWALTNIVSGESEHTQNAVNCGATQAFIKAAYCDDDPLAEQCFWGVANIIGDCAALRDHAIECGFMDLLCHYCTPTKLAGLKVTFIRTLSWVCTNLCRHKQAQLSLQHVSILLPIIKMFVEFKDDSAKADACWSLSYITDTSDEILDLTIKSGILGSVREMLGTNTPEMLGPAVRVFGNLTSGSDLHTQKVIDMGILNREVPVIMQIANPKIVKEVVWMLSNVAAGTIGQIQAIIDAGLLPRILHCLRTGDFRTQSEGAWALSNLCSSGNREQVQVYSLATCQVFQYIVPLLNVRHVEFITQILTVIKSVFNAVAALHPNQLEDFKTTFEEVGGIDVVEELQNHENSAIYELCYEIIQTYFHDEDDEGENVVPVGPKGDADTGPENSKPVFNF</sequence>
<evidence type="ECO:0000256" key="1">
    <source>
        <dbReference type="ARBA" id="ARBA00010394"/>
    </source>
</evidence>
<organism evidence="8 9">
    <name type="scientific">Panagrolaimus davidi</name>
    <dbReference type="NCBI Taxonomy" id="227884"/>
    <lineage>
        <taxon>Eukaryota</taxon>
        <taxon>Metazoa</taxon>
        <taxon>Ecdysozoa</taxon>
        <taxon>Nematoda</taxon>
        <taxon>Chromadorea</taxon>
        <taxon>Rhabditida</taxon>
        <taxon>Tylenchina</taxon>
        <taxon>Panagrolaimomorpha</taxon>
        <taxon>Panagrolaimoidea</taxon>
        <taxon>Panagrolaimidae</taxon>
        <taxon>Panagrolaimus</taxon>
    </lineage>
</organism>
<dbReference type="InterPro" id="IPR032413">
    <property type="entry name" value="Arm_3"/>
</dbReference>
<evidence type="ECO:0000256" key="4">
    <source>
        <dbReference type="ARBA" id="ARBA00022927"/>
    </source>
</evidence>
<evidence type="ECO:0000256" key="2">
    <source>
        <dbReference type="ARBA" id="ARBA00022448"/>
    </source>
</evidence>
<name>A0A914P6U5_9BILA</name>
<dbReference type="InterPro" id="IPR016024">
    <property type="entry name" value="ARM-type_fold"/>
</dbReference>
<dbReference type="Proteomes" id="UP000887578">
    <property type="component" value="Unplaced"/>
</dbReference>
<keyword evidence="3" id="KW-0677">Repeat</keyword>
<accession>A0A914P6U5</accession>
<dbReference type="InterPro" id="IPR024931">
    <property type="entry name" value="Importin_alpha"/>
</dbReference>
<dbReference type="WBParaSite" id="PDA_v2.g13681.t1">
    <property type="protein sequence ID" value="PDA_v2.g13681.t1"/>
    <property type="gene ID" value="PDA_v2.g13681"/>
</dbReference>
<evidence type="ECO:0000313" key="9">
    <source>
        <dbReference type="WBParaSite" id="PDA_v2.g13681.t1"/>
    </source>
</evidence>
<dbReference type="SMART" id="SM00185">
    <property type="entry name" value="ARM"/>
    <property type="match status" value="6"/>
</dbReference>
<comment type="similarity">
    <text evidence="1 5">Belongs to the importin alpha family.</text>
</comment>
<evidence type="ECO:0000256" key="5">
    <source>
        <dbReference type="PIRNR" id="PIRNR005673"/>
    </source>
</evidence>
<keyword evidence="8" id="KW-1185">Reference proteome</keyword>
<dbReference type="GO" id="GO:0061608">
    <property type="term" value="F:nuclear import signal receptor activity"/>
    <property type="evidence" value="ECO:0007669"/>
    <property type="project" value="InterPro"/>
</dbReference>
<dbReference type="GO" id="GO:0006606">
    <property type="term" value="P:protein import into nucleus"/>
    <property type="evidence" value="ECO:0007669"/>
    <property type="project" value="InterPro"/>
</dbReference>
<dbReference type="Gene3D" id="1.25.10.10">
    <property type="entry name" value="Leucine-rich Repeat Variant"/>
    <property type="match status" value="1"/>
</dbReference>
<feature type="domain" description="IBB" evidence="7">
    <location>
        <begin position="1"/>
        <end position="53"/>
    </location>
</feature>
<dbReference type="Gene3D" id="1.20.5.690">
    <property type="entry name" value="Importin-alpha, importin-beta-binding domain"/>
    <property type="match status" value="1"/>
</dbReference>
<dbReference type="InterPro" id="IPR000225">
    <property type="entry name" value="Armadillo"/>
</dbReference>
<reference evidence="9" key="1">
    <citation type="submission" date="2022-11" db="UniProtKB">
        <authorList>
            <consortium name="WormBaseParasite"/>
        </authorList>
    </citation>
    <scope>IDENTIFICATION</scope>
</reference>
<keyword evidence="4 5" id="KW-0653">Protein transport</keyword>